<dbReference type="Proteomes" id="UP001337305">
    <property type="component" value="Unassembled WGS sequence"/>
</dbReference>
<proteinExistence type="predicted"/>
<accession>A0ABU7XQT2</accession>
<dbReference type="EMBL" id="JAODOP010000004">
    <property type="protein sequence ID" value="MEF3833092.1"/>
    <property type="molecule type" value="Genomic_DNA"/>
</dbReference>
<dbReference type="RefSeq" id="WP_303305441.1">
    <property type="nucleotide sequence ID" value="NZ_JAODOP010000004.1"/>
</dbReference>
<sequence length="146" mass="17117">MKIKSLLILSIFICLKSVSQNFTINKGEIIKDRQFLIDKNEITTCDKNGNFISIRPHRINGTLRDYNIEFFNKLNFLERQFVETKNSTKILEVFIKNNKVHVLIKEHDNKSISLRFDLFDLDEKTLIKKNLIHVSKSLDGELYSAL</sequence>
<protein>
    <submittedName>
        <fullName evidence="1">Uncharacterized protein</fullName>
    </submittedName>
</protein>
<comment type="caution">
    <text evidence="1">The sequence shown here is derived from an EMBL/GenBank/DDBJ whole genome shotgun (WGS) entry which is preliminary data.</text>
</comment>
<evidence type="ECO:0000313" key="1">
    <source>
        <dbReference type="EMBL" id="MEF3833092.1"/>
    </source>
</evidence>
<reference evidence="1 2" key="1">
    <citation type="submission" date="2022-09" db="EMBL/GenBank/DDBJ databases">
        <title>Genome sequencing of Flavivirga sp. MEBiC05379.</title>
        <authorList>
            <person name="Oh H.-M."/>
            <person name="Kwon K.K."/>
            <person name="Park M.J."/>
            <person name="Yang S.-H."/>
        </authorList>
    </citation>
    <scope>NUCLEOTIDE SEQUENCE [LARGE SCALE GENOMIC DNA]</scope>
    <source>
        <strain evidence="1 2">MEBiC05379</strain>
    </source>
</reference>
<evidence type="ECO:0000313" key="2">
    <source>
        <dbReference type="Proteomes" id="UP001337305"/>
    </source>
</evidence>
<keyword evidence="2" id="KW-1185">Reference proteome</keyword>
<organism evidence="1 2">
    <name type="scientific">Flavivirga spongiicola</name>
    <dbReference type="NCBI Taxonomy" id="421621"/>
    <lineage>
        <taxon>Bacteria</taxon>
        <taxon>Pseudomonadati</taxon>
        <taxon>Bacteroidota</taxon>
        <taxon>Flavobacteriia</taxon>
        <taxon>Flavobacteriales</taxon>
        <taxon>Flavobacteriaceae</taxon>
        <taxon>Flavivirga</taxon>
    </lineage>
</organism>
<name>A0ABU7XQT2_9FLAO</name>
<gene>
    <name evidence="1" type="ORF">N1F79_08115</name>
</gene>